<dbReference type="GeneID" id="59052969"/>
<accession>A0A0P1B5Q3</accession>
<proteinExistence type="predicted"/>
<reference evidence="2" key="1">
    <citation type="submission" date="2014-09" db="EMBL/GenBank/DDBJ databases">
        <authorList>
            <person name="Sharma Rahul"/>
            <person name="Thines Marco"/>
        </authorList>
    </citation>
    <scope>NUCLEOTIDE SEQUENCE [LARGE SCALE GENOMIC DNA]</scope>
</reference>
<dbReference type="AlphaFoldDB" id="A0A0P1B5Q3"/>
<evidence type="ECO:0000313" key="2">
    <source>
        <dbReference type="Proteomes" id="UP000054928"/>
    </source>
</evidence>
<protein>
    <submittedName>
        <fullName evidence="1">Uncharacterized protein</fullName>
    </submittedName>
</protein>
<keyword evidence="2" id="KW-1185">Reference proteome</keyword>
<evidence type="ECO:0000313" key="1">
    <source>
        <dbReference type="EMBL" id="CEG49352.1"/>
    </source>
</evidence>
<name>A0A0P1B5Q3_PLAHL</name>
<dbReference type="Proteomes" id="UP000054928">
    <property type="component" value="Unassembled WGS sequence"/>
</dbReference>
<dbReference type="RefSeq" id="XP_036263491.1">
    <property type="nucleotide sequence ID" value="XM_036407250.1"/>
</dbReference>
<dbReference type="EMBL" id="CCYD01003042">
    <property type="protein sequence ID" value="CEG49352.1"/>
    <property type="molecule type" value="Genomic_DNA"/>
</dbReference>
<organism evidence="1 2">
    <name type="scientific">Plasmopara halstedii</name>
    <name type="common">Downy mildew of sunflower</name>
    <dbReference type="NCBI Taxonomy" id="4781"/>
    <lineage>
        <taxon>Eukaryota</taxon>
        <taxon>Sar</taxon>
        <taxon>Stramenopiles</taxon>
        <taxon>Oomycota</taxon>
        <taxon>Peronosporomycetes</taxon>
        <taxon>Peronosporales</taxon>
        <taxon>Peronosporaceae</taxon>
        <taxon>Plasmopara</taxon>
    </lineage>
</organism>
<sequence>MVNKTVHGDYQSGSWVMPFHGTKSIKLTNDTRQCARQICIGKRCVSFAKDTKIVEEPVDDRRCTTAISLNV</sequence>